<feature type="compositionally biased region" description="Polar residues" evidence="1">
    <location>
        <begin position="253"/>
        <end position="262"/>
    </location>
</feature>
<evidence type="ECO:0000313" key="3">
    <source>
        <dbReference type="EMBL" id="KAF2427284.1"/>
    </source>
</evidence>
<evidence type="ECO:0000313" key="4">
    <source>
        <dbReference type="Proteomes" id="UP000800235"/>
    </source>
</evidence>
<accession>A0A9P4TVB1</accession>
<organism evidence="3 4">
    <name type="scientific">Tothia fuscella</name>
    <dbReference type="NCBI Taxonomy" id="1048955"/>
    <lineage>
        <taxon>Eukaryota</taxon>
        <taxon>Fungi</taxon>
        <taxon>Dikarya</taxon>
        <taxon>Ascomycota</taxon>
        <taxon>Pezizomycotina</taxon>
        <taxon>Dothideomycetes</taxon>
        <taxon>Pleosporomycetidae</taxon>
        <taxon>Venturiales</taxon>
        <taxon>Cylindrosympodiaceae</taxon>
        <taxon>Tothia</taxon>
    </lineage>
</organism>
<dbReference type="AlphaFoldDB" id="A0A9P4TVB1"/>
<gene>
    <name evidence="3" type="ORF">EJ08DRAFT_699733</name>
</gene>
<dbReference type="Gene3D" id="3.30.710.10">
    <property type="entry name" value="Potassium Channel Kv1.1, Chain A"/>
    <property type="match status" value="1"/>
</dbReference>
<dbReference type="SUPFAM" id="SSF54695">
    <property type="entry name" value="POZ domain"/>
    <property type="match status" value="1"/>
</dbReference>
<dbReference type="PROSITE" id="PS50097">
    <property type="entry name" value="BTB"/>
    <property type="match status" value="1"/>
</dbReference>
<sequence length="385" mass="41534">MANTVLTCPDRARLNNFPPVSEYGRTITFRVGKDLKEFVIHKGLLSHYSSIFRDLFAKATEDNNDLVTLDLPDDSIRAFKALFSWLHTRSLSTDLSPNRNAEKQAFAAEKLIELYLLAESKQIILLKNQVANALAQWLQIGWILDFTSPKHGCIRTFNQNNWAQKANLWKVAVKDVDFWADVVVELIKYGGKGRWGVKGAYNPGCDFHDHSDIEASTTPVVSTSEDAVRISSTVSATQSVANALALHPQGATANLDTAQPNSPVVIKTETPSPHSQHLSRGNLRLGSGPSSRSGTPPRGGSMPNGRFAPCGAPGFRGSPTSRGDPSPRGGPALRAPGGSGMPRGGGRRDLNSGGTLQTTPEAAAFLVGPVQANSPNQLKRSYDQL</sequence>
<protein>
    <recommendedName>
        <fullName evidence="2">BTB domain-containing protein</fullName>
    </recommendedName>
</protein>
<feature type="domain" description="BTB" evidence="2">
    <location>
        <begin position="25"/>
        <end position="95"/>
    </location>
</feature>
<dbReference type="PANTHER" id="PTHR47843">
    <property type="entry name" value="BTB DOMAIN-CONTAINING PROTEIN-RELATED"/>
    <property type="match status" value="1"/>
</dbReference>
<dbReference type="SMART" id="SM00225">
    <property type="entry name" value="BTB"/>
    <property type="match status" value="1"/>
</dbReference>
<feature type="region of interest" description="Disordered" evidence="1">
    <location>
        <begin position="366"/>
        <end position="385"/>
    </location>
</feature>
<feature type="compositionally biased region" description="Low complexity" evidence="1">
    <location>
        <begin position="278"/>
        <end position="301"/>
    </location>
</feature>
<dbReference type="PANTHER" id="PTHR47843:SF2">
    <property type="entry name" value="BTB DOMAIN-CONTAINING PROTEIN"/>
    <property type="match status" value="1"/>
</dbReference>
<dbReference type="Proteomes" id="UP000800235">
    <property type="component" value="Unassembled WGS sequence"/>
</dbReference>
<dbReference type="InterPro" id="IPR011333">
    <property type="entry name" value="SKP1/BTB/POZ_sf"/>
</dbReference>
<proteinExistence type="predicted"/>
<evidence type="ECO:0000259" key="2">
    <source>
        <dbReference type="PROSITE" id="PS50097"/>
    </source>
</evidence>
<evidence type="ECO:0000256" key="1">
    <source>
        <dbReference type="SAM" id="MobiDB-lite"/>
    </source>
</evidence>
<dbReference type="CDD" id="cd18186">
    <property type="entry name" value="BTB_POZ_ZBTB_KLHL-like"/>
    <property type="match status" value="1"/>
</dbReference>
<dbReference type="InterPro" id="IPR000210">
    <property type="entry name" value="BTB/POZ_dom"/>
</dbReference>
<reference evidence="3" key="1">
    <citation type="journal article" date="2020" name="Stud. Mycol.">
        <title>101 Dothideomycetes genomes: a test case for predicting lifestyles and emergence of pathogens.</title>
        <authorList>
            <person name="Haridas S."/>
            <person name="Albert R."/>
            <person name="Binder M."/>
            <person name="Bloem J."/>
            <person name="Labutti K."/>
            <person name="Salamov A."/>
            <person name="Andreopoulos B."/>
            <person name="Baker S."/>
            <person name="Barry K."/>
            <person name="Bills G."/>
            <person name="Bluhm B."/>
            <person name="Cannon C."/>
            <person name="Castanera R."/>
            <person name="Culley D."/>
            <person name="Daum C."/>
            <person name="Ezra D."/>
            <person name="Gonzalez J."/>
            <person name="Henrissat B."/>
            <person name="Kuo A."/>
            <person name="Liang C."/>
            <person name="Lipzen A."/>
            <person name="Lutzoni F."/>
            <person name="Magnuson J."/>
            <person name="Mondo S."/>
            <person name="Nolan M."/>
            <person name="Ohm R."/>
            <person name="Pangilinan J."/>
            <person name="Park H.-J."/>
            <person name="Ramirez L."/>
            <person name="Alfaro M."/>
            <person name="Sun H."/>
            <person name="Tritt A."/>
            <person name="Yoshinaga Y."/>
            <person name="Zwiers L.-H."/>
            <person name="Turgeon B."/>
            <person name="Goodwin S."/>
            <person name="Spatafora J."/>
            <person name="Crous P."/>
            <person name="Grigoriev I."/>
        </authorList>
    </citation>
    <scope>NUCLEOTIDE SEQUENCE</scope>
    <source>
        <strain evidence="3">CBS 130266</strain>
    </source>
</reference>
<dbReference type="EMBL" id="MU007061">
    <property type="protein sequence ID" value="KAF2427284.1"/>
    <property type="molecule type" value="Genomic_DNA"/>
</dbReference>
<dbReference type="Pfam" id="PF00651">
    <property type="entry name" value="BTB"/>
    <property type="match status" value="1"/>
</dbReference>
<comment type="caution">
    <text evidence="3">The sequence shown here is derived from an EMBL/GenBank/DDBJ whole genome shotgun (WGS) entry which is preliminary data.</text>
</comment>
<dbReference type="OrthoDB" id="194443at2759"/>
<feature type="compositionally biased region" description="Low complexity" evidence="1">
    <location>
        <begin position="326"/>
        <end position="336"/>
    </location>
</feature>
<keyword evidence="4" id="KW-1185">Reference proteome</keyword>
<feature type="region of interest" description="Disordered" evidence="1">
    <location>
        <begin position="253"/>
        <end position="360"/>
    </location>
</feature>
<name>A0A9P4TVB1_9PEZI</name>